<dbReference type="SUPFAM" id="SSF81301">
    <property type="entry name" value="Nucleotidyltransferase"/>
    <property type="match status" value="1"/>
</dbReference>
<dbReference type="AlphaFoldDB" id="A0A177MPN0"/>
<dbReference type="CDD" id="cd05403">
    <property type="entry name" value="NT_KNTase_like"/>
    <property type="match status" value="1"/>
</dbReference>
<proteinExistence type="predicted"/>
<dbReference type="InterPro" id="IPR002934">
    <property type="entry name" value="Polymerase_NTP_transf_dom"/>
</dbReference>
<dbReference type="Pfam" id="PF01909">
    <property type="entry name" value="NTP_transf_2"/>
    <property type="match status" value="1"/>
</dbReference>
<dbReference type="GO" id="GO:0016779">
    <property type="term" value="F:nucleotidyltransferase activity"/>
    <property type="evidence" value="ECO:0007669"/>
    <property type="project" value="InterPro"/>
</dbReference>
<dbReference type="InterPro" id="IPR043519">
    <property type="entry name" value="NT_sf"/>
</dbReference>
<sequence>MRLTQEQINTLKFSLAQIDTSAKIYLFGSRLDDSKKGGDIDLLITSSKVSKSDVRKLRMDFYQNFGEQKMDILIDDGKMNSPFLTKVREQAIEL</sequence>
<gene>
    <name evidence="2" type="ORF">A1332_08695</name>
</gene>
<dbReference type="EMBL" id="LUUG01000050">
    <property type="protein sequence ID" value="OAI07552.1"/>
    <property type="molecule type" value="Genomic_DNA"/>
</dbReference>
<feature type="domain" description="Polymerase nucleotidyl transferase" evidence="1">
    <location>
        <begin position="14"/>
        <end position="68"/>
    </location>
</feature>
<comment type="caution">
    <text evidence="2">The sequence shown here is derived from an EMBL/GenBank/DDBJ whole genome shotgun (WGS) entry which is preliminary data.</text>
</comment>
<dbReference type="OrthoDB" id="14556at2"/>
<evidence type="ECO:0000259" key="1">
    <source>
        <dbReference type="Pfam" id="PF01909"/>
    </source>
</evidence>
<accession>A0A177MPN0</accession>
<evidence type="ECO:0000313" key="3">
    <source>
        <dbReference type="Proteomes" id="UP000078090"/>
    </source>
</evidence>
<name>A0A177MPN0_METMH</name>
<evidence type="ECO:0000313" key="2">
    <source>
        <dbReference type="EMBL" id="OAI07552.1"/>
    </source>
</evidence>
<organism evidence="2 3">
    <name type="scientific">Methylomonas methanica</name>
    <dbReference type="NCBI Taxonomy" id="421"/>
    <lineage>
        <taxon>Bacteria</taxon>
        <taxon>Pseudomonadati</taxon>
        <taxon>Pseudomonadota</taxon>
        <taxon>Gammaproteobacteria</taxon>
        <taxon>Methylococcales</taxon>
        <taxon>Methylococcaceae</taxon>
        <taxon>Methylomonas</taxon>
    </lineage>
</organism>
<dbReference type="RefSeq" id="WP_064007522.1">
    <property type="nucleotide sequence ID" value="NZ_LUUG01000050.1"/>
</dbReference>
<dbReference type="Gene3D" id="3.30.460.10">
    <property type="entry name" value="Beta Polymerase, domain 2"/>
    <property type="match status" value="1"/>
</dbReference>
<protein>
    <submittedName>
        <fullName evidence="2">DNA polymerase III subunit beta</fullName>
    </submittedName>
</protein>
<reference evidence="2 3" key="1">
    <citation type="submission" date="2016-03" db="EMBL/GenBank/DDBJ databases">
        <authorList>
            <person name="Ploux O."/>
        </authorList>
    </citation>
    <scope>NUCLEOTIDE SEQUENCE [LARGE SCALE GENOMIC DNA]</scope>
    <source>
        <strain evidence="2 3">R-45363</strain>
    </source>
</reference>
<dbReference type="Proteomes" id="UP000078090">
    <property type="component" value="Unassembled WGS sequence"/>
</dbReference>